<keyword evidence="5" id="KW-1017">Isopeptide bond</keyword>
<dbReference type="CDD" id="cd00063">
    <property type="entry name" value="FN3"/>
    <property type="match status" value="1"/>
</dbReference>
<evidence type="ECO:0000259" key="19">
    <source>
        <dbReference type="PROSITE" id="PS50853"/>
    </source>
</evidence>
<dbReference type="KEGG" id="emc:129346597"/>
<evidence type="ECO:0000313" key="21">
    <source>
        <dbReference type="RefSeq" id="XP_054859913.1"/>
    </source>
</evidence>
<dbReference type="SUPFAM" id="SSF49265">
    <property type="entry name" value="Fibronectin type III"/>
    <property type="match status" value="2"/>
</dbReference>
<dbReference type="InterPro" id="IPR003528">
    <property type="entry name" value="Long_hematopoietin_rcpt_CS"/>
</dbReference>
<dbReference type="GeneID" id="129346597"/>
<keyword evidence="13" id="KW-0325">Glycoprotein</keyword>
<evidence type="ECO:0000256" key="14">
    <source>
        <dbReference type="ARBA" id="ARBA00045148"/>
    </source>
</evidence>
<keyword evidence="6 17" id="KW-0812">Transmembrane</keyword>
<keyword evidence="9 17" id="KW-1133">Transmembrane helix</keyword>
<feature type="disulfide bond" evidence="16">
    <location>
        <begin position="47"/>
        <end position="57"/>
    </location>
</feature>
<evidence type="ECO:0000256" key="17">
    <source>
        <dbReference type="SAM" id="Phobius"/>
    </source>
</evidence>
<comment type="subunit">
    <text evidence="15">Forms homodimers on EPO stimulation. The tyrosine-phosphorylated form interacts with several SH2 domain-containing proteins including LYN, the adapter protein SH2B2, PTPN6, PTPN11, JAK2, PI3 kinases, STAT5A/B, SOCS3, CRKL. Interacts with INPP5D/SHIP1. SH2B2 binding inhibits the JAK-STAT signaling. Interacts with RHEX; this interaction occurs in a erythropoietin (EPO)-dependent manner. Interacts with ATXN2L.</text>
</comment>
<evidence type="ECO:0000256" key="7">
    <source>
        <dbReference type="ARBA" id="ARBA00022729"/>
    </source>
</evidence>
<keyword evidence="7 18" id="KW-0732">Signal</keyword>
<evidence type="ECO:0000256" key="6">
    <source>
        <dbReference type="ARBA" id="ARBA00022692"/>
    </source>
</evidence>
<evidence type="ECO:0000256" key="10">
    <source>
        <dbReference type="ARBA" id="ARBA00023136"/>
    </source>
</evidence>
<keyword evidence="20" id="KW-1185">Reference proteome</keyword>
<dbReference type="GO" id="GO:0004896">
    <property type="term" value="F:cytokine receptor activity"/>
    <property type="evidence" value="ECO:0007669"/>
    <property type="project" value="InterPro"/>
</dbReference>
<keyword evidence="12 21" id="KW-0675">Receptor</keyword>
<dbReference type="Gene3D" id="2.60.40.10">
    <property type="entry name" value="Immunoglobulins"/>
    <property type="match status" value="2"/>
</dbReference>
<dbReference type="InterPro" id="IPR009167">
    <property type="entry name" value="Erythropoietin_rcpt"/>
</dbReference>
<gene>
    <name evidence="21" type="primary">EPOR</name>
</gene>
<feature type="signal peptide" evidence="18">
    <location>
        <begin position="1"/>
        <end position="23"/>
    </location>
</feature>
<dbReference type="GO" id="GO:0009897">
    <property type="term" value="C:external side of plasma membrane"/>
    <property type="evidence" value="ECO:0007669"/>
    <property type="project" value="TreeGrafter"/>
</dbReference>
<dbReference type="InterPro" id="IPR015152">
    <property type="entry name" value="Growth/epo_recpt_lig-bind"/>
</dbReference>
<dbReference type="AlphaFoldDB" id="A0AA97KMJ0"/>
<name>A0AA97KMJ0_EUBMA</name>
<proteinExistence type="inferred from homology"/>
<evidence type="ECO:0000256" key="15">
    <source>
        <dbReference type="ARBA" id="ARBA00046789"/>
    </source>
</evidence>
<comment type="subcellular location">
    <subcellularLocation>
        <location evidence="1">Cell membrane</location>
        <topology evidence="1">Single-pass type I membrane protein</topology>
    </subcellularLocation>
</comment>
<dbReference type="InterPro" id="IPR003961">
    <property type="entry name" value="FN3_dom"/>
</dbReference>
<evidence type="ECO:0000256" key="9">
    <source>
        <dbReference type="ARBA" id="ARBA00022989"/>
    </source>
</evidence>
<dbReference type="Proteomes" id="UP001190640">
    <property type="component" value="Chromosome 19"/>
</dbReference>
<evidence type="ECO:0000256" key="8">
    <source>
        <dbReference type="ARBA" id="ARBA00022843"/>
    </source>
</evidence>
<protein>
    <recommendedName>
        <fullName evidence="3">Erythropoietin receptor</fullName>
    </recommendedName>
</protein>
<feature type="transmembrane region" description="Helical" evidence="17">
    <location>
        <begin position="249"/>
        <end position="269"/>
    </location>
</feature>
<evidence type="ECO:0000256" key="3">
    <source>
        <dbReference type="ARBA" id="ARBA00018355"/>
    </source>
</evidence>
<dbReference type="CTD" id="2057"/>
<dbReference type="PIRSF" id="PIRSF001959">
    <property type="entry name" value="EPO_receptor"/>
    <property type="match status" value="1"/>
</dbReference>
<evidence type="ECO:0000256" key="11">
    <source>
        <dbReference type="ARBA" id="ARBA00023157"/>
    </source>
</evidence>
<dbReference type="PROSITE" id="PS50853">
    <property type="entry name" value="FN3"/>
    <property type="match status" value="1"/>
</dbReference>
<reference evidence="21" key="1">
    <citation type="submission" date="2025-08" db="UniProtKB">
        <authorList>
            <consortium name="RefSeq"/>
        </authorList>
    </citation>
    <scope>IDENTIFICATION</scope>
    <source>
        <tissue evidence="21">Blood</tissue>
    </source>
</reference>
<evidence type="ECO:0000256" key="1">
    <source>
        <dbReference type="ARBA" id="ARBA00004251"/>
    </source>
</evidence>
<keyword evidence="8" id="KW-0832">Ubl conjugation</keyword>
<evidence type="ECO:0000256" key="18">
    <source>
        <dbReference type="SAM" id="SignalP"/>
    </source>
</evidence>
<dbReference type="InterPro" id="IPR036116">
    <property type="entry name" value="FN3_sf"/>
</dbReference>
<dbReference type="Pfam" id="PF00041">
    <property type="entry name" value="fn3"/>
    <property type="match status" value="1"/>
</dbReference>
<accession>A0AA97KMJ0</accession>
<feature type="disulfide bond" evidence="16">
    <location>
        <begin position="89"/>
        <end position="105"/>
    </location>
</feature>
<evidence type="ECO:0000256" key="4">
    <source>
        <dbReference type="ARBA" id="ARBA00022475"/>
    </source>
</evidence>
<keyword evidence="10 17" id="KW-0472">Membrane</keyword>
<evidence type="ECO:0000256" key="12">
    <source>
        <dbReference type="ARBA" id="ARBA00023170"/>
    </source>
</evidence>
<dbReference type="InterPro" id="IPR013783">
    <property type="entry name" value="Ig-like_fold"/>
</dbReference>
<keyword evidence="11 16" id="KW-1015">Disulfide bond</keyword>
<evidence type="ECO:0000256" key="13">
    <source>
        <dbReference type="ARBA" id="ARBA00023180"/>
    </source>
</evidence>
<evidence type="ECO:0000256" key="16">
    <source>
        <dbReference type="PIRSR" id="PIRSR001959-2"/>
    </source>
</evidence>
<sequence length="489" mass="55249">MRQGGRWETAFLALVLWASSSSSQEGATDFNSKAARLLKEEPLNPKCFSQYLEDLACFWETTEPRRKGENQTTYTFLYKFEEETSLKSCNLKVEYTARNTTRYTCLFRRQDIAAFTPIEVKVLEGHSTNSSLHSRTIWLDKVVFLDPPSNLTVRLMEAPGQLNVSWQPPNLAFLGSSIRYEVKITPEGSEDQKVEIANGRTYCLITNLKGQTRYTLTVRAKPDGVSYNGYWSTWSQAVTVTTTNNLDPLILTLSVILVLIVLLLAFIALMTHRRFLKKKIWPAIPTPEHEFKDLFTIYKGNFQLWLGHQNTYQWWSQYPHYLEEQPFLVEILSDCGNRKVDCPPPLPPKARDLVKLPHSPDVSQDEYLVLDEDLVTHNPRGDGSQLSMDGANSESADVALAVAAETREPSQASSSFEYTVFDPSSESLSPWDRQAEPQLKSTYRMVSDSGISADYSPVGSNVGQASLYTNLCDGGMQPHPFLPTYIMCS</sequence>
<feature type="chain" id="PRO_5041690319" description="Erythropoietin receptor" evidence="18">
    <location>
        <begin position="24"/>
        <end position="489"/>
    </location>
</feature>
<evidence type="ECO:0000256" key="2">
    <source>
        <dbReference type="ARBA" id="ARBA00007885"/>
    </source>
</evidence>
<dbReference type="RefSeq" id="XP_054859913.1">
    <property type="nucleotide sequence ID" value="XM_055003938.1"/>
</dbReference>
<dbReference type="PROSITE" id="PS01352">
    <property type="entry name" value="HEMATOPO_REC_L_F1"/>
    <property type="match status" value="1"/>
</dbReference>
<evidence type="ECO:0000313" key="20">
    <source>
        <dbReference type="Proteomes" id="UP001190640"/>
    </source>
</evidence>
<dbReference type="PANTHER" id="PTHR23037">
    <property type="entry name" value="CYTOKINE RECEPTOR"/>
    <property type="match status" value="1"/>
</dbReference>
<comment type="function">
    <text evidence="14">Receptor for erythropoietin, which mediates erythropoietin-induced erythroblast proliferation and differentiation. Upon EPO stimulation, EPOR dimerizes triggering the JAK2/STAT5 signaling cascade. In some cell types, can also activate STAT1 and STAT3. May also activate the LYN tyrosine kinase.</text>
</comment>
<keyword evidence="4" id="KW-1003">Cell membrane</keyword>
<organism evidence="20 21">
    <name type="scientific">Eublepharis macularius</name>
    <name type="common">Leopard gecko</name>
    <name type="synonym">Cyrtodactylus macularius</name>
    <dbReference type="NCBI Taxonomy" id="481883"/>
    <lineage>
        <taxon>Eukaryota</taxon>
        <taxon>Metazoa</taxon>
        <taxon>Chordata</taxon>
        <taxon>Craniata</taxon>
        <taxon>Vertebrata</taxon>
        <taxon>Euteleostomi</taxon>
        <taxon>Lepidosauria</taxon>
        <taxon>Squamata</taxon>
        <taxon>Bifurcata</taxon>
        <taxon>Gekkota</taxon>
        <taxon>Eublepharidae</taxon>
        <taxon>Eublepharinae</taxon>
        <taxon>Eublepharis</taxon>
    </lineage>
</organism>
<evidence type="ECO:0000256" key="5">
    <source>
        <dbReference type="ARBA" id="ARBA00022499"/>
    </source>
</evidence>
<dbReference type="PANTHER" id="PTHR23037:SF28">
    <property type="entry name" value="ERYTHROPOIETIN RECEPTOR"/>
    <property type="match status" value="1"/>
</dbReference>
<comment type="similarity">
    <text evidence="2">Belongs to the type I cytokine receptor family. Type 1 subfamily.</text>
</comment>
<dbReference type="SMART" id="SM00060">
    <property type="entry name" value="FN3"/>
    <property type="match status" value="1"/>
</dbReference>
<feature type="domain" description="Fibronectin type-III" evidence="19">
    <location>
        <begin position="147"/>
        <end position="245"/>
    </location>
</feature>
<dbReference type="Pfam" id="PF09067">
    <property type="entry name" value="EpoR_lig-bind"/>
    <property type="match status" value="1"/>
</dbReference>